<dbReference type="EMBL" id="CSBK01000509">
    <property type="protein sequence ID" value="COX48366.1"/>
    <property type="molecule type" value="Genomic_DNA"/>
</dbReference>
<gene>
    <name evidence="2" type="ORF">ERS007739_01357</name>
</gene>
<dbReference type="AlphaFoldDB" id="A0A916L9Z7"/>
<comment type="caution">
    <text evidence="2">The sequence shown here is derived from an EMBL/GenBank/DDBJ whole genome shotgun (WGS) entry which is preliminary data.</text>
</comment>
<name>A0A916L9Z7_MYCTX</name>
<reference evidence="3" key="1">
    <citation type="submission" date="2015-03" db="EMBL/GenBank/DDBJ databases">
        <authorList>
            <consortium name="Pathogen Informatics"/>
        </authorList>
    </citation>
    <scope>NUCLEOTIDE SEQUENCE [LARGE SCALE GENOMIC DNA]</scope>
    <source>
        <strain evidence="3">N09902308</strain>
    </source>
</reference>
<evidence type="ECO:0000313" key="3">
    <source>
        <dbReference type="Proteomes" id="UP000039021"/>
    </source>
</evidence>
<sequence>MNTTSGLRSTTAATATSTSRPKSLARDASIHSVWVPSEMIGCIE</sequence>
<feature type="region of interest" description="Disordered" evidence="1">
    <location>
        <begin position="1"/>
        <end position="27"/>
    </location>
</feature>
<accession>A0A916L9Z7</accession>
<feature type="compositionally biased region" description="Low complexity" evidence="1">
    <location>
        <begin position="9"/>
        <end position="19"/>
    </location>
</feature>
<proteinExistence type="predicted"/>
<protein>
    <submittedName>
        <fullName evidence="2">Uncharacterized protein</fullName>
    </submittedName>
</protein>
<evidence type="ECO:0000313" key="2">
    <source>
        <dbReference type="EMBL" id="COX48366.1"/>
    </source>
</evidence>
<dbReference type="Proteomes" id="UP000039021">
    <property type="component" value="Unassembled WGS sequence"/>
</dbReference>
<organism evidence="2 3">
    <name type="scientific">Mycobacterium tuberculosis</name>
    <dbReference type="NCBI Taxonomy" id="1773"/>
    <lineage>
        <taxon>Bacteria</taxon>
        <taxon>Bacillati</taxon>
        <taxon>Actinomycetota</taxon>
        <taxon>Actinomycetes</taxon>
        <taxon>Mycobacteriales</taxon>
        <taxon>Mycobacteriaceae</taxon>
        <taxon>Mycobacterium</taxon>
        <taxon>Mycobacterium tuberculosis complex</taxon>
    </lineage>
</organism>
<evidence type="ECO:0000256" key="1">
    <source>
        <dbReference type="SAM" id="MobiDB-lite"/>
    </source>
</evidence>